<feature type="chain" id="PRO_5047235464" evidence="1">
    <location>
        <begin position="19"/>
        <end position="238"/>
    </location>
</feature>
<feature type="signal peptide" evidence="1">
    <location>
        <begin position="1"/>
        <end position="18"/>
    </location>
</feature>
<dbReference type="RefSeq" id="WP_319834966.1">
    <property type="nucleotide sequence ID" value="NZ_CP138858.1"/>
</dbReference>
<name>A0ABZ0RS61_9BACT</name>
<organism evidence="2 3">
    <name type="scientific">Coraliomargarita algicola</name>
    <dbReference type="NCBI Taxonomy" id="3092156"/>
    <lineage>
        <taxon>Bacteria</taxon>
        <taxon>Pseudomonadati</taxon>
        <taxon>Verrucomicrobiota</taxon>
        <taxon>Opitutia</taxon>
        <taxon>Puniceicoccales</taxon>
        <taxon>Coraliomargaritaceae</taxon>
        <taxon>Coraliomargarita</taxon>
    </lineage>
</organism>
<dbReference type="Proteomes" id="UP001324993">
    <property type="component" value="Chromosome"/>
</dbReference>
<protein>
    <submittedName>
        <fullName evidence="2">Uncharacterized protein</fullName>
    </submittedName>
</protein>
<evidence type="ECO:0000256" key="1">
    <source>
        <dbReference type="SAM" id="SignalP"/>
    </source>
</evidence>
<evidence type="ECO:0000313" key="2">
    <source>
        <dbReference type="EMBL" id="WPJ98163.1"/>
    </source>
</evidence>
<sequence>MRVLFILCALFCSSAAMAQSLQSLVLTEPSRPMPISVRLEREEVDRYLAEAYVLSSGGLSITGGLSRQWKIPLVEDGKAAVFEMGYQGHVECELRAYPVGTYALGGWEESLPEYLAAAAQNPANSMVRFKSNEDGSVQFMLSKETRGREILGPEGQVIFSDKREVYPTLWGSPYYLVEYTVTQNPDTEDEVELVVNELFLSIHKLDLHLIFCAPAEYHSRQFQLLLGYLKNFYVSERK</sequence>
<proteinExistence type="predicted"/>
<evidence type="ECO:0000313" key="3">
    <source>
        <dbReference type="Proteomes" id="UP001324993"/>
    </source>
</evidence>
<dbReference type="EMBL" id="CP138858">
    <property type="protein sequence ID" value="WPJ98163.1"/>
    <property type="molecule type" value="Genomic_DNA"/>
</dbReference>
<keyword evidence="1" id="KW-0732">Signal</keyword>
<gene>
    <name evidence="2" type="ORF">SH580_10675</name>
</gene>
<keyword evidence="3" id="KW-1185">Reference proteome</keyword>
<accession>A0ABZ0RS61</accession>
<reference evidence="2 3" key="1">
    <citation type="submission" date="2023-11" db="EMBL/GenBank/DDBJ databases">
        <title>Coraliomargarita sp. nov., isolated from marine algae.</title>
        <authorList>
            <person name="Lee J.K."/>
            <person name="Baek J.H."/>
            <person name="Kim J.M."/>
            <person name="Choi D.G."/>
            <person name="Jeon C.O."/>
        </authorList>
    </citation>
    <scope>NUCLEOTIDE SEQUENCE [LARGE SCALE GENOMIC DNA]</scope>
    <source>
        <strain evidence="2 3">J2-16</strain>
    </source>
</reference>